<proteinExistence type="predicted"/>
<name>A0A7C3SJ38_9BACT</name>
<dbReference type="AlphaFoldDB" id="A0A7C3SJ38"/>
<sequence length="227" mass="25499">MSTGFASWLGLLAVGLAAGIFLTLAAIRAFGTVHRLGKDTAVLQLPLRTSLEVRWLRDPDGLYIYEAEEVLDKITRLSRLLDFQWLLPYAKKYRISYIGLKDSASGYWKPGSLACSTLDFSPQGGYKVFLNPGLSLEETARRLSQELGVELQPAEVHKYLFLHEIGHTSEAGNICFISAAINSALSGGRRTHRRRKELQLLRQQVEKYADQFAVAELLKHRNRRGIP</sequence>
<evidence type="ECO:0000313" key="1">
    <source>
        <dbReference type="EMBL" id="HGB14901.1"/>
    </source>
</evidence>
<accession>A0A7C3SJ38</accession>
<organism evidence="1">
    <name type="scientific">Desulfobacca acetoxidans</name>
    <dbReference type="NCBI Taxonomy" id="60893"/>
    <lineage>
        <taxon>Bacteria</taxon>
        <taxon>Pseudomonadati</taxon>
        <taxon>Thermodesulfobacteriota</taxon>
        <taxon>Desulfobaccia</taxon>
        <taxon>Desulfobaccales</taxon>
        <taxon>Desulfobaccaceae</taxon>
        <taxon>Desulfobacca</taxon>
    </lineage>
</organism>
<reference evidence="1" key="1">
    <citation type="journal article" date="2020" name="mSystems">
        <title>Genome- and Community-Level Interaction Insights into Carbon Utilization and Element Cycling Functions of Hydrothermarchaeota in Hydrothermal Sediment.</title>
        <authorList>
            <person name="Zhou Z."/>
            <person name="Liu Y."/>
            <person name="Xu W."/>
            <person name="Pan J."/>
            <person name="Luo Z.H."/>
            <person name="Li M."/>
        </authorList>
    </citation>
    <scope>NUCLEOTIDE SEQUENCE [LARGE SCALE GENOMIC DNA]</scope>
    <source>
        <strain evidence="1">SpSt-776</strain>
    </source>
</reference>
<comment type="caution">
    <text evidence="1">The sequence shown here is derived from an EMBL/GenBank/DDBJ whole genome shotgun (WGS) entry which is preliminary data.</text>
</comment>
<protein>
    <submittedName>
        <fullName evidence="1">Uncharacterized protein</fullName>
    </submittedName>
</protein>
<gene>
    <name evidence="1" type="ORF">ENV62_06680</name>
</gene>
<dbReference type="EMBL" id="DTHB01000046">
    <property type="protein sequence ID" value="HGB14901.1"/>
    <property type="molecule type" value="Genomic_DNA"/>
</dbReference>